<dbReference type="AlphaFoldDB" id="A0A5D0G9U6"/>
<sequence length="117" mass="13542">MCTAKKYKYLTHLPTPVYLEPHTYDLVDDKEFCIPDGRIPLLIATQYGIFPSNNYNEKKDYSQLQGLENQTVGFIGRAYLSSRECENIIEFFLNPDTLSKIRNKAITINLSLWSKES</sequence>
<proteinExistence type="predicted"/>
<evidence type="ECO:0000313" key="2">
    <source>
        <dbReference type="Proteomes" id="UP000324550"/>
    </source>
</evidence>
<name>A0A5D0G9U6_9FLAO</name>
<evidence type="ECO:0000313" key="1">
    <source>
        <dbReference type="EMBL" id="TYA55716.1"/>
    </source>
</evidence>
<dbReference type="RefSeq" id="WP_148454874.1">
    <property type="nucleotide sequence ID" value="NZ_VSFC01000033.1"/>
</dbReference>
<reference evidence="1 2" key="1">
    <citation type="submission" date="2019-08" db="EMBL/GenBank/DDBJ databases">
        <title>Formosa sediminis sp. nov., isolated from marine sediment.</title>
        <authorList>
            <person name="Cao W.R."/>
        </authorList>
    </citation>
    <scope>NUCLEOTIDE SEQUENCE [LARGE SCALE GENOMIC DNA]</scope>
    <source>
        <strain evidence="1 2">1494</strain>
    </source>
</reference>
<keyword evidence="2" id="KW-1185">Reference proteome</keyword>
<protein>
    <submittedName>
        <fullName evidence="1">Uncharacterized protein</fullName>
    </submittedName>
</protein>
<accession>A0A5D0G9U6</accession>
<gene>
    <name evidence="1" type="ORF">FVF61_07310</name>
</gene>
<dbReference type="Proteomes" id="UP000324550">
    <property type="component" value="Unassembled WGS sequence"/>
</dbReference>
<organism evidence="1 2">
    <name type="scientific">Formosa maritima</name>
    <dbReference type="NCBI Taxonomy" id="2592046"/>
    <lineage>
        <taxon>Bacteria</taxon>
        <taxon>Pseudomonadati</taxon>
        <taxon>Bacteroidota</taxon>
        <taxon>Flavobacteriia</taxon>
        <taxon>Flavobacteriales</taxon>
        <taxon>Flavobacteriaceae</taxon>
        <taxon>Formosa</taxon>
    </lineage>
</organism>
<dbReference type="EMBL" id="VSFC01000033">
    <property type="protein sequence ID" value="TYA55716.1"/>
    <property type="molecule type" value="Genomic_DNA"/>
</dbReference>
<comment type="caution">
    <text evidence="1">The sequence shown here is derived from an EMBL/GenBank/DDBJ whole genome shotgun (WGS) entry which is preliminary data.</text>
</comment>